<sequence length="56" mass="5835">MTPDATAAAAPVVADDIMASVDDDGSVERFVIADISRDDAWVAMALDGAASLPDWR</sequence>
<dbReference type="STRING" id="1227456.C450_03312"/>
<organism evidence="1 2">
    <name type="scientific">Halococcus salifodinae DSM 8989</name>
    <dbReference type="NCBI Taxonomy" id="1227456"/>
    <lineage>
        <taxon>Archaea</taxon>
        <taxon>Methanobacteriati</taxon>
        <taxon>Methanobacteriota</taxon>
        <taxon>Stenosarchaea group</taxon>
        <taxon>Halobacteria</taxon>
        <taxon>Halobacteriales</taxon>
        <taxon>Halococcaceae</taxon>
        <taxon>Halococcus</taxon>
    </lineage>
</organism>
<accession>M0NBX7</accession>
<evidence type="ECO:0000313" key="2">
    <source>
        <dbReference type="Proteomes" id="UP000011625"/>
    </source>
</evidence>
<protein>
    <submittedName>
        <fullName evidence="1">Uncharacterized protein</fullName>
    </submittedName>
</protein>
<dbReference type="AlphaFoldDB" id="M0NBX7"/>
<keyword evidence="2" id="KW-1185">Reference proteome</keyword>
<proteinExistence type="predicted"/>
<dbReference type="RefSeq" id="WP_005039965.1">
    <property type="nucleotide sequence ID" value="NZ_AOME01000015.1"/>
</dbReference>
<comment type="caution">
    <text evidence="1">The sequence shown here is derived from an EMBL/GenBank/DDBJ whole genome shotgun (WGS) entry which is preliminary data.</text>
</comment>
<gene>
    <name evidence="1" type="ORF">C450_03312</name>
</gene>
<dbReference type="PATRIC" id="fig|1227456.3.peg.688"/>
<name>M0NBX7_9EURY</name>
<evidence type="ECO:0000313" key="1">
    <source>
        <dbReference type="EMBL" id="EMA55063.1"/>
    </source>
</evidence>
<dbReference type="Proteomes" id="UP000011625">
    <property type="component" value="Unassembled WGS sequence"/>
</dbReference>
<dbReference type="EMBL" id="AOME01000015">
    <property type="protein sequence ID" value="EMA55063.1"/>
    <property type="molecule type" value="Genomic_DNA"/>
</dbReference>
<dbReference type="Pfam" id="PF24433">
    <property type="entry name" value="DUF7556"/>
    <property type="match status" value="1"/>
</dbReference>
<reference evidence="1 2" key="1">
    <citation type="journal article" date="2014" name="PLoS Genet.">
        <title>Phylogenetically driven sequencing of extremely halophilic archaea reveals strategies for static and dynamic osmo-response.</title>
        <authorList>
            <person name="Becker E.A."/>
            <person name="Seitzer P.M."/>
            <person name="Tritt A."/>
            <person name="Larsen D."/>
            <person name="Krusor M."/>
            <person name="Yao A.I."/>
            <person name="Wu D."/>
            <person name="Madern D."/>
            <person name="Eisen J.A."/>
            <person name="Darling A.E."/>
            <person name="Facciotti M.T."/>
        </authorList>
    </citation>
    <scope>NUCLEOTIDE SEQUENCE [LARGE SCALE GENOMIC DNA]</scope>
    <source>
        <strain evidence="1 2">DSM 8989</strain>
    </source>
</reference>
<dbReference type="OrthoDB" id="211861at2157"/>
<dbReference type="InterPro" id="IPR055978">
    <property type="entry name" value="DUF7556"/>
</dbReference>